<dbReference type="GeneID" id="80541364"/>
<dbReference type="InterPro" id="IPR002580">
    <property type="entry name" value="Herpes_UL24"/>
</dbReference>
<proteinExistence type="predicted"/>
<reference evidence="1" key="1">
    <citation type="journal article" date="2019" name="Vet. Microbiol.">
        <title>Molecular and microscopic characterisation of a novel pathogenic herpesvirus from Indian ringneck parrots (Psittacula krameri).</title>
        <authorList>
            <person name="Sutherland M."/>
            <person name="Sarker S."/>
            <person name="Raidal S.R."/>
        </authorList>
    </citation>
    <scope>NUCLEOTIDE SEQUENCE</scope>
    <source>
        <strain evidence="1">PsHV 5</strain>
    </source>
</reference>
<reference evidence="1" key="2">
    <citation type="submission" date="2019-05" db="EMBL/GenBank/DDBJ databases">
        <authorList>
            <person name="Sutherland M."/>
            <person name="Sarker S."/>
            <person name="Raidal S.R."/>
        </authorList>
    </citation>
    <scope>NUCLEOTIDE SEQUENCE</scope>
    <source>
        <strain evidence="1">PsHV 5</strain>
    </source>
</reference>
<name>A0A5P9JQY4_9ALPH</name>
<organism evidence="1 2">
    <name type="scientific">Psittacid alphaherpesvirus 5</name>
    <dbReference type="NCBI Taxonomy" id="2972693"/>
    <lineage>
        <taxon>Viruses</taxon>
        <taxon>Duplodnaviria</taxon>
        <taxon>Heunggongvirae</taxon>
        <taxon>Peploviricota</taxon>
        <taxon>Herviviricetes</taxon>
        <taxon>Herpesvirales</taxon>
        <taxon>Orthoherpesviridae</taxon>
        <taxon>Alphaherpesvirinae</taxon>
        <taxon>Iltovirus</taxon>
        <taxon>Iltovirus psittacidalpha5</taxon>
    </lineage>
</organism>
<sequence length="287" mass="33065">MGRPSTRSQRGVHVAVPNAGRNNLKRSHLPPAKNRLKRKMSSRSRWYVSKQTRFNAGIRCHFRIYKSLLYILNNISRTFINIQRKAKSASYKLLSCVLKCSPPITGARDKKRNIVFLFEVNLDFRRPDCICIVGSGKSNAPISIIIIELKTCRFSTNLHTDTKHRQRILGREQLRESVTLLRKLVPRGASVATVYTILAFVSQRGLSILSVQQRLRDVIETDFEVLVLTLRNRSEFYRQVVLPVTILQEDREPIDVHGVDKDSLRQSVTTSSCRRNIFESMSTLWNR</sequence>
<evidence type="ECO:0000313" key="1">
    <source>
        <dbReference type="EMBL" id="QFU14561.1"/>
    </source>
</evidence>
<dbReference type="RefSeq" id="YP_010802591.1">
    <property type="nucleotide sequence ID" value="NC_077028.1"/>
</dbReference>
<protein>
    <submittedName>
        <fullName evidence="1">Nuclear protein</fullName>
    </submittedName>
</protein>
<dbReference type="EMBL" id="MK955929">
    <property type="protein sequence ID" value="QFU14561.1"/>
    <property type="molecule type" value="Genomic_DNA"/>
</dbReference>
<accession>A0A5P9JQY4</accession>
<dbReference type="Pfam" id="PF01646">
    <property type="entry name" value="Herpes_UL24"/>
    <property type="match status" value="1"/>
</dbReference>
<gene>
    <name evidence="1" type="primary">nuclear protein</name>
</gene>
<keyword evidence="2" id="KW-1185">Reference proteome</keyword>
<dbReference type="Proteomes" id="UP001162227">
    <property type="component" value="Segment"/>
</dbReference>
<evidence type="ECO:0000313" key="2">
    <source>
        <dbReference type="Proteomes" id="UP001162227"/>
    </source>
</evidence>
<dbReference type="KEGG" id="vg:80541364"/>